<feature type="compositionally biased region" description="Basic and acidic residues" evidence="1">
    <location>
        <begin position="46"/>
        <end position="63"/>
    </location>
</feature>
<evidence type="ECO:0000313" key="3">
    <source>
        <dbReference type="Proteomes" id="UP000266841"/>
    </source>
</evidence>
<evidence type="ECO:0000256" key="1">
    <source>
        <dbReference type="SAM" id="MobiDB-lite"/>
    </source>
</evidence>
<dbReference type="AlphaFoldDB" id="K0R6Q9"/>
<name>K0R6Q9_THAOC</name>
<proteinExistence type="predicted"/>
<accession>K0R6Q9</accession>
<organism evidence="2 3">
    <name type="scientific">Thalassiosira oceanica</name>
    <name type="common">Marine diatom</name>
    <dbReference type="NCBI Taxonomy" id="159749"/>
    <lineage>
        <taxon>Eukaryota</taxon>
        <taxon>Sar</taxon>
        <taxon>Stramenopiles</taxon>
        <taxon>Ochrophyta</taxon>
        <taxon>Bacillariophyta</taxon>
        <taxon>Coscinodiscophyceae</taxon>
        <taxon>Thalassiosirophycidae</taxon>
        <taxon>Thalassiosirales</taxon>
        <taxon>Thalassiosiraceae</taxon>
        <taxon>Thalassiosira</taxon>
    </lineage>
</organism>
<dbReference type="Proteomes" id="UP000266841">
    <property type="component" value="Unassembled WGS sequence"/>
</dbReference>
<dbReference type="OMA" id="MNAGNCH"/>
<reference evidence="2 3" key="1">
    <citation type="journal article" date="2012" name="Genome Biol.">
        <title>Genome and low-iron response of an oceanic diatom adapted to chronic iron limitation.</title>
        <authorList>
            <person name="Lommer M."/>
            <person name="Specht M."/>
            <person name="Roy A.S."/>
            <person name="Kraemer L."/>
            <person name="Andreson R."/>
            <person name="Gutowska M.A."/>
            <person name="Wolf J."/>
            <person name="Bergner S.V."/>
            <person name="Schilhabel M.B."/>
            <person name="Klostermeier U.C."/>
            <person name="Beiko R.G."/>
            <person name="Rosenstiel P."/>
            <person name="Hippler M."/>
            <person name="Laroche J."/>
        </authorList>
    </citation>
    <scope>NUCLEOTIDE SEQUENCE [LARGE SCALE GENOMIC DNA]</scope>
    <source>
        <strain evidence="2 3">CCMP1005</strain>
    </source>
</reference>
<feature type="region of interest" description="Disordered" evidence="1">
    <location>
        <begin position="1"/>
        <end position="461"/>
    </location>
</feature>
<keyword evidence="3" id="KW-1185">Reference proteome</keyword>
<feature type="compositionally biased region" description="Basic residues" evidence="1">
    <location>
        <begin position="95"/>
        <end position="121"/>
    </location>
</feature>
<protein>
    <submittedName>
        <fullName evidence="2">Uncharacterized protein</fullName>
    </submittedName>
</protein>
<feature type="compositionally biased region" description="Basic and acidic residues" evidence="1">
    <location>
        <begin position="394"/>
        <end position="403"/>
    </location>
</feature>
<feature type="compositionally biased region" description="Basic and acidic residues" evidence="1">
    <location>
        <begin position="444"/>
        <end position="461"/>
    </location>
</feature>
<sequence>MRGPGDGNALTRRPTYGGPGPSSLAGDEVRARPAPVFGEGGQGAVGDHRGPGDERTLTRKTEVGRTASLSESEGQARPTAASHQAFRGDVMTRPPRARRRQQPHQKAPARRGRVVAGRRRAKVEARRVLGLVAPVHVLRGKAGGRPPRPRRREQPDRPAEVRRRPGGPVVPRGRRAEVPPGRPVVSVPRRGPGGRPPRPRGRQVPHEEAGRGAGGPPPSSPTRSRSCRRACPGGGTGAAASRGRGAVRARPRRGGGDAGGRGRRRPPEPGDGHDPPQRDEGAGEGGRGAGSPAPQVPGQRGGAVAVPQEGGGRGGDRRPPASPCGGAGPVVHAVPPRGGRRQAPAVGRGEPGSDEDGASPGGGPSLASLAGRGRHVLRPAPSADDGARTGWWGERPRRPEGYVRHAQGLTTTYEERDEAPRDWGDAVTGTSDGYFGRAAGGAGGEERGRRGEGDDEGEGRR</sequence>
<gene>
    <name evidence="2" type="ORF">THAOC_32638</name>
</gene>
<comment type="caution">
    <text evidence="2">The sequence shown here is derived from an EMBL/GenBank/DDBJ whole genome shotgun (WGS) entry which is preliminary data.</text>
</comment>
<dbReference type="EMBL" id="AGNL01045711">
    <property type="protein sequence ID" value="EJK48555.1"/>
    <property type="molecule type" value="Genomic_DNA"/>
</dbReference>
<evidence type="ECO:0000313" key="2">
    <source>
        <dbReference type="EMBL" id="EJK48555.1"/>
    </source>
</evidence>
<feature type="compositionally biased region" description="Basic and acidic residues" evidence="1">
    <location>
        <begin position="152"/>
        <end position="163"/>
    </location>
</feature>
<feature type="compositionally biased region" description="Basic and acidic residues" evidence="1">
    <location>
        <begin position="265"/>
        <end position="281"/>
    </location>
</feature>